<sequence>MTRPVKAWEGSSKTRAVSHSFSAFPLNEEDGASFFEGRNRVSELLNSGFTEVLLPESGDTCCLLFGIPVLNVLRAQMVGFKRAYPGVGEAEPFLSVEKTPRGDTSNVLNSGENHWINVILISRAMFIRPHFPADSLEAEGELPAWPGLWMLNDASGRGGEGCLMGSDVRSQTHPSGPGVNLSEDNFDLKYEKLDMHT</sequence>
<keyword evidence="2" id="KW-1185">Reference proteome</keyword>
<evidence type="ECO:0000313" key="2">
    <source>
        <dbReference type="Proteomes" id="UP001057279"/>
    </source>
</evidence>
<reference evidence="1" key="1">
    <citation type="submission" date="2022-03" db="EMBL/GenBank/DDBJ databases">
        <title>Genomic analyses of argali, domestic sheep and their hybrids provide insights into chromosomal evolution, heterosis and genetic basis of agronomic traits.</title>
        <authorList>
            <person name="Li M."/>
        </authorList>
    </citation>
    <scope>NUCLEOTIDE SEQUENCE</scope>
    <source>
        <strain evidence="1">F1 hybrid</strain>
    </source>
</reference>
<accession>A0ACB9VBL5</accession>
<dbReference type="Proteomes" id="UP001057279">
    <property type="component" value="Linkage Group LG03"/>
</dbReference>
<dbReference type="EMBL" id="CM043028">
    <property type="protein sequence ID" value="KAI4586944.1"/>
    <property type="molecule type" value="Genomic_DNA"/>
</dbReference>
<name>A0ACB9VBL5_9CETA</name>
<gene>
    <name evidence="1" type="ORF">MJG53_004731</name>
</gene>
<protein>
    <submittedName>
        <fullName evidence="1">Uncharacterized protein</fullName>
    </submittedName>
</protein>
<organism evidence="1 2">
    <name type="scientific">Ovis ammon polii x Ovis aries</name>
    <dbReference type="NCBI Taxonomy" id="2918886"/>
    <lineage>
        <taxon>Eukaryota</taxon>
        <taxon>Metazoa</taxon>
        <taxon>Chordata</taxon>
        <taxon>Craniata</taxon>
        <taxon>Vertebrata</taxon>
        <taxon>Euteleostomi</taxon>
        <taxon>Mammalia</taxon>
        <taxon>Eutheria</taxon>
        <taxon>Laurasiatheria</taxon>
        <taxon>Artiodactyla</taxon>
        <taxon>Ruminantia</taxon>
        <taxon>Pecora</taxon>
        <taxon>Bovidae</taxon>
        <taxon>Caprinae</taxon>
        <taxon>Ovis</taxon>
    </lineage>
</organism>
<comment type="caution">
    <text evidence="1">The sequence shown here is derived from an EMBL/GenBank/DDBJ whole genome shotgun (WGS) entry which is preliminary data.</text>
</comment>
<evidence type="ECO:0000313" key="1">
    <source>
        <dbReference type="EMBL" id="KAI4586944.1"/>
    </source>
</evidence>
<proteinExistence type="predicted"/>